<evidence type="ECO:0000313" key="3">
    <source>
        <dbReference type="EMBL" id="KAF2028910.1"/>
    </source>
</evidence>
<sequence>METPTLQPYLESSSSSHTSSPIVRASPASDTTIKPLPALPHDAPAYTDEPYHDDPHHEAYRDDPSPPRDEASHQHAAAHQPYTDSPPTTPSGTNDENIPLAHFLLHQHYPTEAPPSYSVAIRQTNTHRDTLIHYIPSDTHSHSQSHANLQPPTRRSYAPVLIEFDPESGEVVSRTDDVRHSVENVVAMFVVAVVLLMLSGMLAWFVVGSGLFR</sequence>
<dbReference type="OrthoDB" id="3687473at2759"/>
<proteinExistence type="predicted"/>
<accession>A0A9P4H8A4</accession>
<evidence type="ECO:0000256" key="1">
    <source>
        <dbReference type="SAM" id="MobiDB-lite"/>
    </source>
</evidence>
<keyword evidence="4" id="KW-1185">Reference proteome</keyword>
<protein>
    <submittedName>
        <fullName evidence="3">Uncharacterized protein</fullName>
    </submittedName>
</protein>
<feature type="region of interest" description="Disordered" evidence="1">
    <location>
        <begin position="1"/>
        <end position="97"/>
    </location>
</feature>
<feature type="transmembrane region" description="Helical" evidence="2">
    <location>
        <begin position="185"/>
        <end position="207"/>
    </location>
</feature>
<dbReference type="Proteomes" id="UP000799777">
    <property type="component" value="Unassembled WGS sequence"/>
</dbReference>
<keyword evidence="2" id="KW-0812">Transmembrane</keyword>
<comment type="caution">
    <text evidence="3">The sequence shown here is derived from an EMBL/GenBank/DDBJ whole genome shotgun (WGS) entry which is preliminary data.</text>
</comment>
<name>A0A9P4H8A4_9PLEO</name>
<evidence type="ECO:0000256" key="2">
    <source>
        <dbReference type="SAM" id="Phobius"/>
    </source>
</evidence>
<organism evidence="3 4">
    <name type="scientific">Setomelanomma holmii</name>
    <dbReference type="NCBI Taxonomy" id="210430"/>
    <lineage>
        <taxon>Eukaryota</taxon>
        <taxon>Fungi</taxon>
        <taxon>Dikarya</taxon>
        <taxon>Ascomycota</taxon>
        <taxon>Pezizomycotina</taxon>
        <taxon>Dothideomycetes</taxon>
        <taxon>Pleosporomycetidae</taxon>
        <taxon>Pleosporales</taxon>
        <taxon>Pleosporineae</taxon>
        <taxon>Phaeosphaeriaceae</taxon>
        <taxon>Setomelanomma</taxon>
    </lineage>
</organism>
<feature type="compositionally biased region" description="Polar residues" evidence="1">
    <location>
        <begin position="82"/>
        <end position="96"/>
    </location>
</feature>
<dbReference type="EMBL" id="ML978207">
    <property type="protein sequence ID" value="KAF2028910.1"/>
    <property type="molecule type" value="Genomic_DNA"/>
</dbReference>
<dbReference type="AlphaFoldDB" id="A0A9P4H8A4"/>
<keyword evidence="2" id="KW-1133">Transmembrane helix</keyword>
<feature type="compositionally biased region" description="Basic and acidic residues" evidence="1">
    <location>
        <begin position="49"/>
        <end position="73"/>
    </location>
</feature>
<evidence type="ECO:0000313" key="4">
    <source>
        <dbReference type="Proteomes" id="UP000799777"/>
    </source>
</evidence>
<reference evidence="3" key="1">
    <citation type="journal article" date="2020" name="Stud. Mycol.">
        <title>101 Dothideomycetes genomes: a test case for predicting lifestyles and emergence of pathogens.</title>
        <authorList>
            <person name="Haridas S."/>
            <person name="Albert R."/>
            <person name="Binder M."/>
            <person name="Bloem J."/>
            <person name="Labutti K."/>
            <person name="Salamov A."/>
            <person name="Andreopoulos B."/>
            <person name="Baker S."/>
            <person name="Barry K."/>
            <person name="Bills G."/>
            <person name="Bluhm B."/>
            <person name="Cannon C."/>
            <person name="Castanera R."/>
            <person name="Culley D."/>
            <person name="Daum C."/>
            <person name="Ezra D."/>
            <person name="Gonzalez J."/>
            <person name="Henrissat B."/>
            <person name="Kuo A."/>
            <person name="Liang C."/>
            <person name="Lipzen A."/>
            <person name="Lutzoni F."/>
            <person name="Magnuson J."/>
            <person name="Mondo S."/>
            <person name="Nolan M."/>
            <person name="Ohm R."/>
            <person name="Pangilinan J."/>
            <person name="Park H.-J."/>
            <person name="Ramirez L."/>
            <person name="Alfaro M."/>
            <person name="Sun H."/>
            <person name="Tritt A."/>
            <person name="Yoshinaga Y."/>
            <person name="Zwiers L.-H."/>
            <person name="Turgeon B."/>
            <person name="Goodwin S."/>
            <person name="Spatafora J."/>
            <person name="Crous P."/>
            <person name="Grigoriev I."/>
        </authorList>
    </citation>
    <scope>NUCLEOTIDE SEQUENCE</scope>
    <source>
        <strain evidence="3">CBS 110217</strain>
    </source>
</reference>
<gene>
    <name evidence="3" type="ORF">EK21DRAFT_113443</name>
</gene>
<keyword evidence="2" id="KW-0472">Membrane</keyword>